<comment type="caution">
    <text evidence="1">The sequence shown here is derived from an EMBL/GenBank/DDBJ whole genome shotgun (WGS) entry which is preliminary data.</text>
</comment>
<keyword evidence="2" id="KW-1185">Reference proteome</keyword>
<protein>
    <submittedName>
        <fullName evidence="1">Uncharacterized protein</fullName>
    </submittedName>
</protein>
<proteinExistence type="predicted"/>
<name>A0ACB9RPZ2_9MYRT</name>
<dbReference type="EMBL" id="CM042882">
    <property type="protein sequence ID" value="KAI4379488.1"/>
    <property type="molecule type" value="Genomic_DNA"/>
</dbReference>
<gene>
    <name evidence="1" type="ORF">MLD38_005778</name>
</gene>
<sequence length="83" mass="9816">MLKQQLEALIHENTILKRAVTIQHERQKDYDEKAQELGHLKQLISQYQEQLRALEVNNYTLTMHLRQALQSNSTPGRFNPDIF</sequence>
<evidence type="ECO:0000313" key="1">
    <source>
        <dbReference type="EMBL" id="KAI4379488.1"/>
    </source>
</evidence>
<reference evidence="2" key="1">
    <citation type="journal article" date="2023" name="Front. Plant Sci.">
        <title>Chromosomal-level genome assembly of Melastoma candidum provides insights into trichome evolution.</title>
        <authorList>
            <person name="Zhong Y."/>
            <person name="Wu W."/>
            <person name="Sun C."/>
            <person name="Zou P."/>
            <person name="Liu Y."/>
            <person name="Dai S."/>
            <person name="Zhou R."/>
        </authorList>
    </citation>
    <scope>NUCLEOTIDE SEQUENCE [LARGE SCALE GENOMIC DNA]</scope>
</reference>
<organism evidence="1 2">
    <name type="scientific">Melastoma candidum</name>
    <dbReference type="NCBI Taxonomy" id="119954"/>
    <lineage>
        <taxon>Eukaryota</taxon>
        <taxon>Viridiplantae</taxon>
        <taxon>Streptophyta</taxon>
        <taxon>Embryophyta</taxon>
        <taxon>Tracheophyta</taxon>
        <taxon>Spermatophyta</taxon>
        <taxon>Magnoliopsida</taxon>
        <taxon>eudicotyledons</taxon>
        <taxon>Gunneridae</taxon>
        <taxon>Pentapetalae</taxon>
        <taxon>rosids</taxon>
        <taxon>malvids</taxon>
        <taxon>Myrtales</taxon>
        <taxon>Melastomataceae</taxon>
        <taxon>Melastomatoideae</taxon>
        <taxon>Melastomateae</taxon>
        <taxon>Melastoma</taxon>
    </lineage>
</organism>
<dbReference type="Proteomes" id="UP001057402">
    <property type="component" value="Chromosome 3"/>
</dbReference>
<evidence type="ECO:0000313" key="2">
    <source>
        <dbReference type="Proteomes" id="UP001057402"/>
    </source>
</evidence>
<accession>A0ACB9RPZ2</accession>